<dbReference type="Proteomes" id="UP001165060">
    <property type="component" value="Unassembled WGS sequence"/>
</dbReference>
<sequence>MARRRPASRSRSRRIWDASRVPGASISARLHPILWELGLVDLLAFLRSLRVDDAARYLRSVFSKTRLVFCAKTLSSLARVVAVHTTRTRALACAAGLAFLGLLAYIHVVTGAGAFLFICACLAAIYYCGFSSGAGGMSAYSVFNEGFRQMAGQLDAEALAEHAAASSL</sequence>
<feature type="domain" description="SAYSvFN" evidence="2">
    <location>
        <begin position="99"/>
        <end position="161"/>
    </location>
</feature>
<dbReference type="InterPro" id="IPR019387">
    <property type="entry name" value="SAYSvFN_dom"/>
</dbReference>
<evidence type="ECO:0000256" key="1">
    <source>
        <dbReference type="SAM" id="Phobius"/>
    </source>
</evidence>
<dbReference type="Pfam" id="PF10260">
    <property type="entry name" value="SAYSvFN"/>
    <property type="match status" value="1"/>
</dbReference>
<accession>A0ABQ6MX25</accession>
<dbReference type="InterPro" id="IPR039159">
    <property type="entry name" value="SAYSD1"/>
</dbReference>
<keyword evidence="1" id="KW-0472">Membrane</keyword>
<gene>
    <name evidence="3" type="ORF">TeGR_g3408</name>
</gene>
<name>A0ABQ6MX25_9STRA</name>
<evidence type="ECO:0000313" key="4">
    <source>
        <dbReference type="Proteomes" id="UP001165060"/>
    </source>
</evidence>
<keyword evidence="4" id="KW-1185">Reference proteome</keyword>
<proteinExistence type="predicted"/>
<keyword evidence="1" id="KW-0812">Transmembrane</keyword>
<comment type="caution">
    <text evidence="3">The sequence shown here is derived from an EMBL/GenBank/DDBJ whole genome shotgun (WGS) entry which is preliminary data.</text>
</comment>
<dbReference type="PANTHER" id="PTHR13527:SF0">
    <property type="entry name" value="SAYSVFN DOMAIN-CONTAINING PROTEIN 1"/>
    <property type="match status" value="1"/>
</dbReference>
<feature type="transmembrane region" description="Helical" evidence="1">
    <location>
        <begin position="89"/>
        <end position="108"/>
    </location>
</feature>
<protein>
    <recommendedName>
        <fullName evidence="2">SAYSvFN domain-containing protein</fullName>
    </recommendedName>
</protein>
<dbReference type="PANTHER" id="PTHR13527">
    <property type="entry name" value="SAYSVFN DOMAIN-CONTAINING PROTEIN 1"/>
    <property type="match status" value="1"/>
</dbReference>
<feature type="transmembrane region" description="Helical" evidence="1">
    <location>
        <begin position="114"/>
        <end position="140"/>
    </location>
</feature>
<keyword evidence="1" id="KW-1133">Transmembrane helix</keyword>
<organism evidence="3 4">
    <name type="scientific">Tetraparma gracilis</name>
    <dbReference type="NCBI Taxonomy" id="2962635"/>
    <lineage>
        <taxon>Eukaryota</taxon>
        <taxon>Sar</taxon>
        <taxon>Stramenopiles</taxon>
        <taxon>Ochrophyta</taxon>
        <taxon>Bolidophyceae</taxon>
        <taxon>Parmales</taxon>
        <taxon>Triparmaceae</taxon>
        <taxon>Tetraparma</taxon>
    </lineage>
</organism>
<dbReference type="EMBL" id="BRYB01001831">
    <property type="protein sequence ID" value="GMI34577.1"/>
    <property type="molecule type" value="Genomic_DNA"/>
</dbReference>
<reference evidence="3 4" key="1">
    <citation type="journal article" date="2023" name="Commun. Biol.">
        <title>Genome analysis of Parmales, the sister group of diatoms, reveals the evolutionary specialization of diatoms from phago-mixotrophs to photoautotrophs.</title>
        <authorList>
            <person name="Ban H."/>
            <person name="Sato S."/>
            <person name="Yoshikawa S."/>
            <person name="Yamada K."/>
            <person name="Nakamura Y."/>
            <person name="Ichinomiya M."/>
            <person name="Sato N."/>
            <person name="Blanc-Mathieu R."/>
            <person name="Endo H."/>
            <person name="Kuwata A."/>
            <person name="Ogata H."/>
        </authorList>
    </citation>
    <scope>NUCLEOTIDE SEQUENCE [LARGE SCALE GENOMIC DNA]</scope>
</reference>
<evidence type="ECO:0000259" key="2">
    <source>
        <dbReference type="Pfam" id="PF10260"/>
    </source>
</evidence>
<evidence type="ECO:0000313" key="3">
    <source>
        <dbReference type="EMBL" id="GMI34577.1"/>
    </source>
</evidence>